<gene>
    <name evidence="1" type="ORF">LCGC14_1931200</name>
</gene>
<dbReference type="InterPro" id="IPR002347">
    <property type="entry name" value="SDR_fam"/>
</dbReference>
<organism evidence="1">
    <name type="scientific">marine sediment metagenome</name>
    <dbReference type="NCBI Taxonomy" id="412755"/>
    <lineage>
        <taxon>unclassified sequences</taxon>
        <taxon>metagenomes</taxon>
        <taxon>ecological metagenomes</taxon>
    </lineage>
</organism>
<dbReference type="Gene3D" id="3.40.50.720">
    <property type="entry name" value="NAD(P)-binding Rossmann-like Domain"/>
    <property type="match status" value="1"/>
</dbReference>
<dbReference type="InterPro" id="IPR036291">
    <property type="entry name" value="NAD(P)-bd_dom_sf"/>
</dbReference>
<name>A0A0F9I1V7_9ZZZZ</name>
<accession>A0A0F9I1V7</accession>
<evidence type="ECO:0000313" key="1">
    <source>
        <dbReference type="EMBL" id="KKL87790.1"/>
    </source>
</evidence>
<sequence>MDLNLKGKKVFVTGGSVGIGLASARKFAEEGADVAIEARDKERVYHPKPGRFRKSFM</sequence>
<dbReference type="EMBL" id="LAZR01020740">
    <property type="protein sequence ID" value="KKL87790.1"/>
    <property type="molecule type" value="Genomic_DNA"/>
</dbReference>
<dbReference type="Pfam" id="PF00106">
    <property type="entry name" value="adh_short"/>
    <property type="match status" value="1"/>
</dbReference>
<reference evidence="1" key="1">
    <citation type="journal article" date="2015" name="Nature">
        <title>Complex archaea that bridge the gap between prokaryotes and eukaryotes.</title>
        <authorList>
            <person name="Spang A."/>
            <person name="Saw J.H."/>
            <person name="Jorgensen S.L."/>
            <person name="Zaremba-Niedzwiedzka K."/>
            <person name="Martijn J."/>
            <person name="Lind A.E."/>
            <person name="van Eijk R."/>
            <person name="Schleper C."/>
            <person name="Guy L."/>
            <person name="Ettema T.J."/>
        </authorList>
    </citation>
    <scope>NUCLEOTIDE SEQUENCE</scope>
</reference>
<proteinExistence type="predicted"/>
<comment type="caution">
    <text evidence="1">The sequence shown here is derived from an EMBL/GenBank/DDBJ whole genome shotgun (WGS) entry which is preliminary data.</text>
</comment>
<protein>
    <recommendedName>
        <fullName evidence="2">Short-chain dehydrogenase/reductase SDR</fullName>
    </recommendedName>
</protein>
<dbReference type="AlphaFoldDB" id="A0A0F9I1V7"/>
<dbReference type="SUPFAM" id="SSF51735">
    <property type="entry name" value="NAD(P)-binding Rossmann-fold domains"/>
    <property type="match status" value="1"/>
</dbReference>
<evidence type="ECO:0008006" key="2">
    <source>
        <dbReference type="Google" id="ProtNLM"/>
    </source>
</evidence>